<feature type="region of interest" description="Disordered" evidence="1">
    <location>
        <begin position="80"/>
        <end position="107"/>
    </location>
</feature>
<proteinExistence type="predicted"/>
<dbReference type="Proteomes" id="UP000179237">
    <property type="component" value="Unassembled WGS sequence"/>
</dbReference>
<evidence type="ECO:0000313" key="2">
    <source>
        <dbReference type="EMBL" id="OGD83330.1"/>
    </source>
</evidence>
<evidence type="ECO:0000313" key="3">
    <source>
        <dbReference type="Proteomes" id="UP000179237"/>
    </source>
</evidence>
<accession>A0A1F5FUP4</accession>
<gene>
    <name evidence="2" type="ORF">A2572_04665</name>
</gene>
<dbReference type="EMBL" id="MFAQ01000020">
    <property type="protein sequence ID" value="OGD83330.1"/>
    <property type="molecule type" value="Genomic_DNA"/>
</dbReference>
<name>A0A1F5FUP4_9BACT</name>
<organism evidence="2 3">
    <name type="scientific">Candidatus Collierbacteria bacterium RIFOXYD1_FULL_40_9</name>
    <dbReference type="NCBI Taxonomy" id="1817731"/>
    <lineage>
        <taxon>Bacteria</taxon>
        <taxon>Candidatus Collieribacteriota</taxon>
    </lineage>
</organism>
<dbReference type="AlphaFoldDB" id="A0A1F5FUP4"/>
<comment type="caution">
    <text evidence="2">The sequence shown here is derived from an EMBL/GenBank/DDBJ whole genome shotgun (WGS) entry which is preliminary data.</text>
</comment>
<feature type="compositionally biased region" description="Polar residues" evidence="1">
    <location>
        <begin position="98"/>
        <end position="107"/>
    </location>
</feature>
<reference evidence="2 3" key="1">
    <citation type="journal article" date="2016" name="Nat. Commun.">
        <title>Thousands of microbial genomes shed light on interconnected biogeochemical processes in an aquifer system.</title>
        <authorList>
            <person name="Anantharaman K."/>
            <person name="Brown C.T."/>
            <person name="Hug L.A."/>
            <person name="Sharon I."/>
            <person name="Castelle C.J."/>
            <person name="Probst A.J."/>
            <person name="Thomas B.C."/>
            <person name="Singh A."/>
            <person name="Wilkins M.J."/>
            <person name="Karaoz U."/>
            <person name="Brodie E.L."/>
            <person name="Williams K.H."/>
            <person name="Hubbard S.S."/>
            <person name="Banfield J.F."/>
        </authorList>
    </citation>
    <scope>NUCLEOTIDE SEQUENCE [LARGE SCALE GENOMIC DNA]</scope>
</reference>
<evidence type="ECO:0008006" key="4">
    <source>
        <dbReference type="Google" id="ProtNLM"/>
    </source>
</evidence>
<protein>
    <recommendedName>
        <fullName evidence="4">Collagen-like protein</fullName>
    </recommendedName>
</protein>
<dbReference type="Gene3D" id="1.20.5.320">
    <property type="entry name" value="6-Phosphogluconate Dehydrogenase, domain 3"/>
    <property type="match status" value="1"/>
</dbReference>
<evidence type="ECO:0000256" key="1">
    <source>
        <dbReference type="SAM" id="MobiDB-lite"/>
    </source>
</evidence>
<sequence length="185" mass="20042">MHKAIKKGFLLTIFSIIIFSPTNILATPTSWPNKFFDFFQSNFPDDLAFCVKQDGGIYATGSIFKEKVCNKWDKKISFGAGAQGPKGDKGDQGDPGSPGTNGISGWEKVTTTSASNTEQLKTVILTCPQNKKVLSGGFVVNSSTVTYYTVANFPSADNTWTVSVHRSSTTTPWDLTTYAICANTN</sequence>